<dbReference type="EMBL" id="CAJOBC010094083">
    <property type="protein sequence ID" value="CAF4422110.1"/>
    <property type="molecule type" value="Genomic_DNA"/>
</dbReference>
<name>A0A8S2W9T2_9BILA</name>
<reference evidence="1" key="1">
    <citation type="submission" date="2021-02" db="EMBL/GenBank/DDBJ databases">
        <authorList>
            <person name="Nowell W R."/>
        </authorList>
    </citation>
    <scope>NUCLEOTIDE SEQUENCE</scope>
</reference>
<dbReference type="SUPFAM" id="SSF54001">
    <property type="entry name" value="Cysteine proteinases"/>
    <property type="match status" value="1"/>
</dbReference>
<comment type="caution">
    <text evidence="1">The sequence shown here is derived from an EMBL/GenBank/DDBJ whole genome shotgun (WGS) entry which is preliminary data.</text>
</comment>
<dbReference type="AlphaFoldDB" id="A0A8S2W9T2"/>
<protein>
    <submittedName>
        <fullName evidence="1">Uncharacterized protein</fullName>
    </submittedName>
</protein>
<gene>
    <name evidence="1" type="ORF">SRO942_LOCUS40640</name>
</gene>
<evidence type="ECO:0000313" key="2">
    <source>
        <dbReference type="Proteomes" id="UP000681722"/>
    </source>
</evidence>
<dbReference type="Proteomes" id="UP000681722">
    <property type="component" value="Unassembled WGS sequence"/>
</dbReference>
<evidence type="ECO:0000313" key="1">
    <source>
        <dbReference type="EMBL" id="CAF4422110.1"/>
    </source>
</evidence>
<accession>A0A8S2W9T2</accession>
<dbReference type="OrthoDB" id="9971440at2759"/>
<organism evidence="1 2">
    <name type="scientific">Didymodactylos carnosus</name>
    <dbReference type="NCBI Taxonomy" id="1234261"/>
    <lineage>
        <taxon>Eukaryota</taxon>
        <taxon>Metazoa</taxon>
        <taxon>Spiralia</taxon>
        <taxon>Gnathifera</taxon>
        <taxon>Rotifera</taxon>
        <taxon>Eurotatoria</taxon>
        <taxon>Bdelloidea</taxon>
        <taxon>Philodinida</taxon>
        <taxon>Philodinidae</taxon>
        <taxon>Didymodactylos</taxon>
    </lineage>
</organism>
<dbReference type="Gene3D" id="3.90.70.10">
    <property type="entry name" value="Cysteine proteinases"/>
    <property type="match status" value="1"/>
</dbReference>
<proteinExistence type="predicted"/>
<dbReference type="InterPro" id="IPR038765">
    <property type="entry name" value="Papain-like_cys_pep_sf"/>
</dbReference>
<sequence>MFDTMLPWAARMYFTNKKTGEQYPLGGFRPSSKPSTAKKFSSIPKFGSAEIPKKVDLREMMTPVKSQGTLQSCSKHVDISRLFIYYNARVKDGTSYDDVGTTIVSAVEALEQFGCCTDKTWPYDPSMVTEEPSKQAYEEAKRYRVSERRCPSIHTYTP</sequence>